<comment type="caution">
    <text evidence="2">The sequence shown here is derived from an EMBL/GenBank/DDBJ whole genome shotgun (WGS) entry which is preliminary data.</text>
</comment>
<evidence type="ECO:0008006" key="4">
    <source>
        <dbReference type="Google" id="ProtNLM"/>
    </source>
</evidence>
<sequence>MSGKLALGALTAPVPGLDQRPVGLNASGAAWIFTLVISIGFVAIAVWCLWFAVRRKDVLPLIMLGSGLLSVGLESIVDTLGNVWYANDNPWVVYTALGVPQPAFLILGYSLFWGGTVYVGSRFVLRGTSLWLIFATVFAMDLFVEYLGAPILHVGQYFGFSPYNLLGFPVWWAFVNGAVASVGVWLLIVLERRLRGWRRVALLVISPSAFAATHACCAWPVWVVLHADAPRWAGWIAGTTTIALAFGVVAFAAAMISDDLQRAIGYEPECAGSDTADRAVDRKMSKLTDVASSAVATTD</sequence>
<name>A0A231H899_9NOCA</name>
<dbReference type="EMBL" id="NGAF01000005">
    <property type="protein sequence ID" value="OXR45164.1"/>
    <property type="molecule type" value="Genomic_DNA"/>
</dbReference>
<gene>
    <name evidence="2" type="ORF">B7C42_03122</name>
</gene>
<feature type="transmembrane region" description="Helical" evidence="1">
    <location>
        <begin position="97"/>
        <end position="118"/>
    </location>
</feature>
<feature type="transmembrane region" description="Helical" evidence="1">
    <location>
        <begin position="234"/>
        <end position="256"/>
    </location>
</feature>
<feature type="transmembrane region" description="Helical" evidence="1">
    <location>
        <begin position="200"/>
        <end position="222"/>
    </location>
</feature>
<keyword evidence="1" id="KW-1133">Transmembrane helix</keyword>
<keyword evidence="1" id="KW-0472">Membrane</keyword>
<protein>
    <recommendedName>
        <fullName evidence="4">Carotenoid biosynthesis protein</fullName>
    </recommendedName>
</protein>
<proteinExistence type="predicted"/>
<dbReference type="Proteomes" id="UP000215506">
    <property type="component" value="Unassembled WGS sequence"/>
</dbReference>
<feature type="transmembrane region" description="Helical" evidence="1">
    <location>
        <begin position="58"/>
        <end position="77"/>
    </location>
</feature>
<feature type="transmembrane region" description="Helical" evidence="1">
    <location>
        <begin position="169"/>
        <end position="188"/>
    </location>
</feature>
<reference evidence="2 3" key="1">
    <citation type="submission" date="2017-07" db="EMBL/GenBank/DDBJ databases">
        <title>First draft Genome Sequence of Nocardia cerradoensis isolated from human infection.</title>
        <authorList>
            <person name="Carrasco G."/>
        </authorList>
    </citation>
    <scope>NUCLEOTIDE SEQUENCE [LARGE SCALE GENOMIC DNA]</scope>
    <source>
        <strain evidence="2 3">CNM20130759</strain>
    </source>
</reference>
<dbReference type="AlphaFoldDB" id="A0A231H899"/>
<dbReference type="RefSeq" id="WP_094025674.1">
    <property type="nucleotide sequence ID" value="NZ_NGAF01000005.1"/>
</dbReference>
<feature type="transmembrane region" description="Helical" evidence="1">
    <location>
        <begin position="130"/>
        <end position="149"/>
    </location>
</feature>
<organism evidence="2 3">
    <name type="scientific">Nocardia cerradoensis</name>
    <dbReference type="NCBI Taxonomy" id="85688"/>
    <lineage>
        <taxon>Bacteria</taxon>
        <taxon>Bacillati</taxon>
        <taxon>Actinomycetota</taxon>
        <taxon>Actinomycetes</taxon>
        <taxon>Mycobacteriales</taxon>
        <taxon>Nocardiaceae</taxon>
        <taxon>Nocardia</taxon>
    </lineage>
</organism>
<evidence type="ECO:0000313" key="3">
    <source>
        <dbReference type="Proteomes" id="UP000215506"/>
    </source>
</evidence>
<feature type="transmembrane region" description="Helical" evidence="1">
    <location>
        <begin position="26"/>
        <end position="51"/>
    </location>
</feature>
<keyword evidence="1" id="KW-0812">Transmembrane</keyword>
<accession>A0A231H899</accession>
<evidence type="ECO:0000313" key="2">
    <source>
        <dbReference type="EMBL" id="OXR45164.1"/>
    </source>
</evidence>
<evidence type="ECO:0000256" key="1">
    <source>
        <dbReference type="SAM" id="Phobius"/>
    </source>
</evidence>
<keyword evidence="3" id="KW-1185">Reference proteome</keyword>